<evidence type="ECO:0008006" key="3">
    <source>
        <dbReference type="Google" id="ProtNLM"/>
    </source>
</evidence>
<dbReference type="Gene3D" id="3.30.530.20">
    <property type="match status" value="1"/>
</dbReference>
<evidence type="ECO:0000313" key="2">
    <source>
        <dbReference type="Proteomes" id="UP001499895"/>
    </source>
</evidence>
<dbReference type="RefSeq" id="WP_344086510.1">
    <property type="nucleotide sequence ID" value="NZ_BAAAHB010000007.1"/>
</dbReference>
<dbReference type="InterPro" id="IPR023393">
    <property type="entry name" value="START-like_dom_sf"/>
</dbReference>
<reference evidence="1 2" key="1">
    <citation type="journal article" date="2019" name="Int. J. Syst. Evol. Microbiol.">
        <title>The Global Catalogue of Microorganisms (GCM) 10K type strain sequencing project: providing services to taxonomists for standard genome sequencing and annotation.</title>
        <authorList>
            <consortium name="The Broad Institute Genomics Platform"/>
            <consortium name="The Broad Institute Genome Sequencing Center for Infectious Disease"/>
            <person name="Wu L."/>
            <person name="Ma J."/>
        </authorList>
    </citation>
    <scope>NUCLEOTIDE SEQUENCE [LARGE SCALE GENOMIC DNA]</scope>
    <source>
        <strain evidence="1 2">JCM 10649</strain>
    </source>
</reference>
<protein>
    <recommendedName>
        <fullName evidence="3">SRPBCC family protein</fullName>
    </recommendedName>
</protein>
<comment type="caution">
    <text evidence="1">The sequence shown here is derived from an EMBL/GenBank/DDBJ whole genome shotgun (WGS) entry which is preliminary data.</text>
</comment>
<keyword evidence="2" id="KW-1185">Reference proteome</keyword>
<dbReference type="SUPFAM" id="SSF55961">
    <property type="entry name" value="Bet v1-like"/>
    <property type="match status" value="1"/>
</dbReference>
<organism evidence="1 2">
    <name type="scientific">Streptomyces stramineus</name>
    <dbReference type="NCBI Taxonomy" id="173861"/>
    <lineage>
        <taxon>Bacteria</taxon>
        <taxon>Bacillati</taxon>
        <taxon>Actinomycetota</taxon>
        <taxon>Actinomycetes</taxon>
        <taxon>Kitasatosporales</taxon>
        <taxon>Streptomycetaceae</taxon>
        <taxon>Streptomyces</taxon>
    </lineage>
</organism>
<accession>A0ABN0ZL05</accession>
<dbReference type="Proteomes" id="UP001499895">
    <property type="component" value="Unassembled WGS sequence"/>
</dbReference>
<proteinExistence type="predicted"/>
<dbReference type="EMBL" id="BAAAHB010000007">
    <property type="protein sequence ID" value="GAA0450166.1"/>
    <property type="molecule type" value="Genomic_DNA"/>
</dbReference>
<name>A0ABN0ZL05_9ACTN</name>
<sequence>MTPESENSASLDRSDLAALDLIRCENTSQDDIHKMMVDMTKDTYAHEEVFGPFCSLGEHINVPYNVVFDYLADIHSLEEWTYSMRNLRHIGGGLYRGREAIQPDTEIFVRADVLKGAEHGLVVWPCAWDQGDELWMRYYFTITDAWRTLRRPGTVITWTNCRHPYYDREVTDVPEYIAAGRARTDRYWVGDIWPQFDAIHKVEMANLKRILEHRYATGSVGPARSGPGTASGQTDAVG</sequence>
<gene>
    <name evidence="1" type="ORF">GCM10009544_11230</name>
</gene>
<evidence type="ECO:0000313" key="1">
    <source>
        <dbReference type="EMBL" id="GAA0450166.1"/>
    </source>
</evidence>